<name>A0A418NSB7_9SPHN</name>
<reference evidence="2 3" key="1">
    <citation type="submission" date="2018-08" db="EMBL/GenBank/DDBJ databases">
        <title>Erythrobacter zhengii sp.nov., a bacterium isolated from deep-sea sediment.</title>
        <authorList>
            <person name="Fang C."/>
            <person name="Wu Y.-H."/>
            <person name="Sun C."/>
            <person name="Wang H."/>
            <person name="Cheng H."/>
            <person name="Meng F.-X."/>
            <person name="Wang C.-S."/>
            <person name="Xu X.-W."/>
        </authorList>
    </citation>
    <scope>NUCLEOTIDE SEQUENCE [LARGE SCALE GENOMIC DNA]</scope>
    <source>
        <strain evidence="2 3">V18</strain>
    </source>
</reference>
<gene>
    <name evidence="2" type="ORF">D2V07_10965</name>
</gene>
<feature type="region of interest" description="Disordered" evidence="1">
    <location>
        <begin position="691"/>
        <end position="713"/>
    </location>
</feature>
<accession>A0A418NSB7</accession>
<sequence length="5580" mass="543655">MAGRISTVPRKSVILARKRRYLYAHGLMAVGAGALLAGGLPGTAQAQVVTDIAPDGRTDTEVTRTSAAGAPDVRRVTTRTRSGGNAVNSFSVFDVGQETTVDLIVPEDVNALVNIVRDRAVTIDGTVNSLVGGEIGGNVFFVDTHGFVVGASGTINVGSLTVVAPTASFVDSLIDANGGISSAALGSLAAGDVPLSASGNVVIRGAVNAANGLSIQTGGTVTVASGGSLDAGLKDSNPLFASSVNTSGLAPAARLVEREGRIEIVAADVVLDGTLDTAHGAQAGSITIRAQETNVSTGDLLFTDTDVSASISQGVNGVIRGGDVTLAATADRTVVQGLASADASITLAGTIEAGSLAVTADANAASSKAASLTSVISAGLGGLESVFGEIEFFDQFAGLPLPTDNIGYASVSSNASIDIAGTANIAASGPGGVLLRSDTAQTFKQTTPSGALLGVIVANVEGSAATSVASGARIASAGDLQISSHDTAIVDLTVATSTDSTPFALTLALLDADVAADTVVNSGADIEVAGDLAVIGRNDTSYKVASDVTAAGSGAVGIAAAVALTQARATALLDADIGGGISAPGNILVEASSVGSLSDVGAKTVVGGAGSPEVSGVNDLGTAVNSLQNTLVGKLLGKLFASDAASSALPKIGSVIAVNQSAATTIARISGDVTARDSIALVANRVDAGARASGSSSVGSDVKKEPSAENPSTSVGVNAAVAVNLRENDTLALVAPGASLTAGTIGVQANYLHPRPYKWDTLAGAWEAAGDMAGDIAGGLGSLYTTLSGIRDVGAYATGNAEAKGTSGTEASINGVVNYFELDNITSAWVGEGASIVATDAGGDSGWSVPAGGGDLSLFMEEADLAAGIPPLALGTASPTFAFDSALSVDANSDIAVLFLSGSKAALASSNSDSGSGTGDAGSELGGVGDVVGGAGGLGGSGTGEENSGVAVGGVFTMTDIANATLAGVASGASLQSAGTVEVAADADTTNYIVAPGSGSGGSVGVTGVVAVSLLEEATHASVASSASVSGRTATLHATQGVNVWSLTGALAGGDSAGIGVSVAVNDLNTDTSAVVGDNADDAALSSTIDASAGGSPVAPGQGTFAADTLVVEAETVGHAGALSIGLAQAGQSQQSSGNSGGSGGGLSGLVGGAKDKLKLISDGITSLKDTLDPLLNPVGNLMDSAASSATDNAQTRTPSTADVAPSGTPADPGAPTPPDGKGLGNSASQGFAIGVAGSGSVGLYNAQTTADVSDIVRTSFTNGRLDPAATTVQAVRNASYFTLSGSAALIKGGQNSNGVGVAGALALTEDSGDTLARMVNVTAQNAGDTAVQALTGGFTVGVGASAAVTSGQQSTAIAASGTLSLLHGATNAYVANSRLTGAPGSNLDVRGYNNTQIGLGGGSFYKGGSTGIGAVFTVSLADNSAAINPLTGERYDFVGAHVLNTDATFDRLAIDAQAPIRLISAAATGGVSGNDGAAISVGAVYSDLNRTIASSVTGSVLTARAVSADNGVCDDETCGLLVAAGNEGRAGLDQIIGAATARDAAFDFTGDTFAAQPVDAPNADNSNAALIAEQEQANEGRSVLRDLFAADTGGAAIYSVAGLFQSGKTAAGLGFAGGSINDTYTATIEASRIEAANSGVAVVSRDTAAIAALSVGASINRGNGGLAFMGSATANLIRSGSMAGIGGGLAYDGSTGVVNARSVNILAEADATIASLAGNIAAGQGTAAGVSVAFNQIDRDISAQVAGIDLNASGDVGISAMADGQIRTASVSGAASSSTAITGSFTINNIADQVSASLAGGANVGGGADYVTIAADNASDIEAIAGSLGISTGGSGAGVAIAVNVMEGTNAAWVSGAAIVAEDLDVLANATGDIGVASIGGAVGSDAAGIGGSITTNILNSQTSALIDGGSQIAATNNVSVQAANAGRIFVASGAIGIGNSAGIGVGVTTNVLNATTSAQVLNSTVTALGQGAGRAVSTGEAASGLDTSQLICVTEECAENGNNTQAFAETFLLGGAGTGLLPDQQALSLGTKTVSGLSVGATSVQNVAVLSAAAGLSQGVGVGIDVGVTVMSGATTAQVSSTDVIGNADVLAGAYGTVGQAVLGVGIGSDAGIGAAASATRFTQDVSAAIVGGSVTGTSNDGVGVHAFNNQQTFAITSGIAGSGTAGITGSVAVDLFDSDTRATIDGGAQINTGAVTVEAETFDAVGGVNGALAIGGTLGAAGAFNVATMQDRTLARIGSEAGDDGTDVTASGDVTVAASGIDRYSGLAISAGFGGNVGIGGIVNVVQIDSDVQSGIYNTDVNAAANDVAVTADLETAMEYDSIAIGIAGYVGVGLAVNVGIIKDQATAEVVNSDIASGTLDVAATKTRLARSATLSAGGGLAGIGGVVNVLLVGEEQGAIDDDGDENGLSSQDTQNVLGNVATATDAGYFTPNASLTAEENAALFSSGPTNVMGALTDTRDAATTARITGSVVTSSSVDVSGTDRTATDAQLGAISGGAGALSALVGYTRINGSVSATVDGAITASDISVNALSEDLGGTNLFNEPLIAARVRGAGVSAGGVGAAGIVSNISIGTSVNASAGGTLAGDGYGELVVQAADTTTALADANGAAAGGIGVGIAAAIAGRNGSVSASLDDGSLATRFDGITVDAANAGTLRASSIALSGGILGAGSGSIALANDATGVSAVIGSGVLTSTGDGGLSLTAASTTDTSASAKGAAVSGQVAIGASAAEATTSVNVMARDNGRLHRTSGDLVIGASLDGAGTSADAAAASGGVLAGAQASVALARNSASIAAEMNSDAFAQSVEVSATNGSSVLADSRGVAAGIVAAGAVVADTQSTTQTSALVGTTRGTRLVAGAVDVRADSVDTTTTYALSGSGGIAAGAAATANNTNASTATAGIFSGEINAGEVAISAEHEARYASVADSRQASAIGFSGALVDNRLGAVTRAIVGADTIISASNIDIDARNVFAQEDLPEGAAFSAYGGGGGLGNGAAATVNTVVGGQALADIGERATLVVGGDPIQIQQDGLTGSRALRIDASSAIALDEKSQLELGSAVAVPIAETNQTIALVNTVNIGNDATLQSSGDIGIGTLSTGRAASGANVTVYGLAGAGGGDSSTNLDTTQNVNIGANADLLAYGNLIVGAGASSNGQLRGDVAANARTRVFNNSLIPITSTLEADATANSDSVLNIGDGARLRAVLDVDLISDEGEVDASGRAVGTNPYLDLFSTQTVDGTSLATGSGLLSLGGTVEAGAAHDQSVVITGSASNPQIATSTSLTDTGALPQFGANAMFVPQGSGMVPGDADTIVLSPIYAAAGDINVTASQITELAGSNASLTANGGVDVSIDNQTSAALLVGDIYVPDSGNGLVTFSGAASADGTGIAVTQSGVDTLPAVSISNSFDAGAIGSSSTGSPIYLSGVIGNPGGSVSVFNGFGDILQTGAINAAQVSIRAPQGTFSVDANAFEVVDPRGQWNSVKIGFNTPFDVVTYMANYIFAPGALSNPALTGAAYEAEYRQVLTSILDRTVAGPRYDDNGNGTTTLRGDFNTFIFGMLPYQELQQTDKVLSQNWSGAGFVLGFEPFLLQNKNIGVYLNPDGTPQGTFNWWGPFGYQQSGANNGWIQQFSTIAPVRQQAFGSAADQATAGVQASSITANAIDITADIININGPLVAGPELDRSVRIDPAAQSYIDAYVQAGSPQSGSAFTITDGLLVLDGFTGTSASTIRAAYDGRAFITEGGAQVANPDFGKIVLADVAAAGSGSIRLDGGIINTDANANGKLIVRNGFGEVQIENFTDTALVLGNISTGTGDQPGVIEITDRFKDTGSGAPTMWYVSDQGSSSTEVYDNSNGATRWQDANRLYTINAGGTLAYNPDGGLRYRWTETQRASRNFDFFNNTNVLDDIATDWQFAGGFTSAGGVVTGGSSTDPAFRSRISGAVYGSQTLQFTSGGFIFADKPSTVSAVQWLYNFVDFASVTVENTVRADNAIAIGFEGASQGLIGVTSLGDIVVSGNVENVSGNTTLGTAGSLLNGGGSLTTGGTITLGAAGGDIGSSAAPVELRAVPGGATQLFASGNNVFITNTGDLAINTLQTPGAGTASVTASGDIVEGQQPSATTPRVETGSLSLTSTGGAIGSAVTPLTFIANTVDAFAVGDITLTQTDGNIVVGSIVSDEGGISLIAQNGTILGALPSALESSADNADSQALFESLGILSDTAGSVSVSRFETSVDAAYATFWQISAVIDPASGSTLTDEGRSLYAAQVAATLGVANPTPEQIDAAVLQMYNGALAILENAPGLPGNALTNEDPAFAYMLDQSDPLYNQLTSGAQWQQAQVDTVIGTTAGGSALASGQGGPNLQAQTGIAVVTQGTASIPEVTVQVTSTGDAARFFVVTAPGEGYVTGDTAGPGQYTTAEIKALLAATRNPQPVPVSSDTYEFTLNGAQTVSAQTTTGMLDIRSENDLRIDIDGDIVLSSITTDVGGTLFLSTANGNVLNGTPETLTKAANLSLSAAGYAGTEADPLRFTAFDPSRPFNILDLTTGAGFNIEVVGTGAALGNTNFSGQGTLTADGDITALSDASGPVAIDGNGGLLTLDAGTGSVGSAAHPLALDMIGGTALSLSGAAAHVASPSDLILGAGTVSGQLSIVSGGGISMATNPGGPLMAGSVDLAAQGDIGGASPLLLDTQTGTIVSAAGNVNLSLANTGSAAPVDLTLGAANGSLTVVSDGSLAITDTAAAGDIDIAATSGDLETGDLASDQGDIVLASAGAATLGDLTATAGTISGTAMGDLSFADASSLGDVSLTAGGALSALSVITQGDAVLAAGSIDIGAISAQMANMAAVGALSLGSASTAGDLSANAGSIAIGQADTGGTLSLVSLGDISLVDGEAQGALVATAGGTFESHGNLQAQGNAAITASGDIAIASLATGGALDLQAAGSIDASALEAAGSATLGAGLDLAIQSLLAGGSTSLAANSLDIAALMSAGPVEITVGNAVLGDLETDSDLAITATGDIAFASTTSAGDTAMTAGGAIAGDTLAAGGDVALSASSIAIGQVSGQAVDLAASGEVAAGTVTSLGDLSVTSGTLDIGMADVGGDFSLTSEGDAVVNDAAVAGAMLVQSGGGFSSAGNLSVGGAVDIAAAGVNIAALDSGGSVALAADNVTLGDLSTLGSLTIMADEDITFGTTTSAGDTTMTAGKAITGNTLLAGGTVALSARSIDIGNITGRDIELSVTDDLVIGDIASAQNLSLTARSLIIGNAEAGGDLLLSSILDTMLTNALVGGDLLAQAGGDFGSDGTLRIGGEAAITTGGDISLLSLSAGHDVNLSGVDIDFGSVSARNFTAFNEGQLSGGRLSVTSSATIAPRGGSAVSSVSLDELLALNANISASAAYGTEPAIRIGQGWIGDGLVLQGSSATANLAGTGQALNLSLSGYPAGPMAYADIDITSTVPLVFGQFTVDFAAIQTAGRDVQLFDGYANRLELTTADVSVLIEQRRRGRDHDFDKQFQFVDGYFDLTIEGQEPRGRGRGQPSYRVRAVPAHANGVERDRQEGDDDNGSQDEDHQSQGGPGQGNQNQGKKNKGR</sequence>
<feature type="compositionally biased region" description="Polar residues" evidence="1">
    <location>
        <begin position="1186"/>
        <end position="1201"/>
    </location>
</feature>
<feature type="region of interest" description="Disordered" evidence="1">
    <location>
        <begin position="1183"/>
        <end position="1227"/>
    </location>
</feature>
<protein>
    <submittedName>
        <fullName evidence="2">Leukotoxin LktA family filamentous adhesin</fullName>
    </submittedName>
</protein>
<keyword evidence="3" id="KW-1185">Reference proteome</keyword>
<dbReference type="RefSeq" id="WP_119587025.1">
    <property type="nucleotide sequence ID" value="NZ_CAWODQ010000024.1"/>
</dbReference>
<organism evidence="2 3">
    <name type="scientific">Aurantiacibacter zhengii</name>
    <dbReference type="NCBI Taxonomy" id="2307003"/>
    <lineage>
        <taxon>Bacteria</taxon>
        <taxon>Pseudomonadati</taxon>
        <taxon>Pseudomonadota</taxon>
        <taxon>Alphaproteobacteria</taxon>
        <taxon>Sphingomonadales</taxon>
        <taxon>Erythrobacteraceae</taxon>
        <taxon>Aurantiacibacter</taxon>
    </lineage>
</organism>
<evidence type="ECO:0000313" key="2">
    <source>
        <dbReference type="EMBL" id="RIV85835.1"/>
    </source>
</evidence>
<comment type="caution">
    <text evidence="2">The sequence shown here is derived from an EMBL/GenBank/DDBJ whole genome shotgun (WGS) entry which is preliminary data.</text>
</comment>
<feature type="compositionally biased region" description="Low complexity" evidence="1">
    <location>
        <begin position="691"/>
        <end position="700"/>
    </location>
</feature>
<dbReference type="EMBL" id="QXFL01000004">
    <property type="protein sequence ID" value="RIV85835.1"/>
    <property type="molecule type" value="Genomic_DNA"/>
</dbReference>
<feature type="region of interest" description="Disordered" evidence="1">
    <location>
        <begin position="5516"/>
        <end position="5580"/>
    </location>
</feature>
<evidence type="ECO:0000256" key="1">
    <source>
        <dbReference type="SAM" id="MobiDB-lite"/>
    </source>
</evidence>
<dbReference type="NCBIfam" id="NF012204">
    <property type="entry name" value="adhes_FxxPxG"/>
    <property type="match status" value="1"/>
</dbReference>
<evidence type="ECO:0000313" key="3">
    <source>
        <dbReference type="Proteomes" id="UP000286576"/>
    </source>
</evidence>
<dbReference type="OrthoDB" id="7175603at2"/>
<proteinExistence type="predicted"/>
<dbReference type="Proteomes" id="UP000286576">
    <property type="component" value="Unassembled WGS sequence"/>
</dbReference>